<dbReference type="AlphaFoldDB" id="A0A8H6E1P9"/>
<gene>
    <name evidence="1" type="ORF">ETB97_007852</name>
</gene>
<reference evidence="1 2" key="1">
    <citation type="submission" date="2019-04" db="EMBL/GenBank/DDBJ databases">
        <title>Aspergillus burnettii sp. nov., novel species from soil in southeast Queensland.</title>
        <authorList>
            <person name="Gilchrist C.L.M."/>
            <person name="Pitt J.I."/>
            <person name="Lange L."/>
            <person name="Lacey H.J."/>
            <person name="Vuong D."/>
            <person name="Midgley D.J."/>
            <person name="Greenfield P."/>
            <person name="Bradbury M."/>
            <person name="Lacey E."/>
            <person name="Busk P.K."/>
            <person name="Pilgaard B."/>
            <person name="Chooi Y.H."/>
            <person name="Piggott A.M."/>
        </authorList>
    </citation>
    <scope>NUCLEOTIDE SEQUENCE [LARGE SCALE GENOMIC DNA]</scope>
    <source>
        <strain evidence="1 2">FRR 5400</strain>
    </source>
</reference>
<protein>
    <submittedName>
        <fullName evidence="1">Uncharacterized protein</fullName>
    </submittedName>
</protein>
<name>A0A8H6E1P9_PETAA</name>
<evidence type="ECO:0000313" key="2">
    <source>
        <dbReference type="Proteomes" id="UP000541154"/>
    </source>
</evidence>
<evidence type="ECO:0000313" key="1">
    <source>
        <dbReference type="EMBL" id="KAF5856112.1"/>
    </source>
</evidence>
<sequence>MVPQRRAPSISLRQSVARGSVGNLTKAVRPGIHAYNNQSVRTTYSYAQSPRRFLVETITGSDPLLDLRSHIGFGTVAMLTDVSETARIARSPPLTAMHLHRVRVQAPNESPSAADIVHLGRARIPPRPLQLALPDAASFRLSMLASNSVSHGQWMLMVKSQQQQ</sequence>
<accession>A0A8H6E1P9</accession>
<comment type="caution">
    <text evidence="1">The sequence shown here is derived from an EMBL/GenBank/DDBJ whole genome shotgun (WGS) entry which is preliminary data.</text>
</comment>
<keyword evidence="2" id="KW-1185">Reference proteome</keyword>
<dbReference type="EMBL" id="SPNV01000346">
    <property type="protein sequence ID" value="KAF5856112.1"/>
    <property type="molecule type" value="Genomic_DNA"/>
</dbReference>
<organism evidence="1 2">
    <name type="scientific">Petromyces alliaceus</name>
    <name type="common">Aspergillus alliaceus</name>
    <dbReference type="NCBI Taxonomy" id="209559"/>
    <lineage>
        <taxon>Eukaryota</taxon>
        <taxon>Fungi</taxon>
        <taxon>Dikarya</taxon>
        <taxon>Ascomycota</taxon>
        <taxon>Pezizomycotina</taxon>
        <taxon>Eurotiomycetes</taxon>
        <taxon>Eurotiomycetidae</taxon>
        <taxon>Eurotiales</taxon>
        <taxon>Aspergillaceae</taxon>
        <taxon>Aspergillus</taxon>
        <taxon>Aspergillus subgen. Circumdati</taxon>
    </lineage>
</organism>
<dbReference type="Proteomes" id="UP000541154">
    <property type="component" value="Unassembled WGS sequence"/>
</dbReference>
<proteinExistence type="predicted"/>